<dbReference type="PANTHER" id="PTHR30213:SF0">
    <property type="entry name" value="UPF0761 MEMBRANE PROTEIN YIHY"/>
    <property type="match status" value="1"/>
</dbReference>
<evidence type="ECO:0000313" key="7">
    <source>
        <dbReference type="EMBL" id="RXJ55222.1"/>
    </source>
</evidence>
<evidence type="ECO:0000256" key="6">
    <source>
        <dbReference type="SAM" id="Phobius"/>
    </source>
</evidence>
<dbReference type="PIRSF" id="PIRSF035875">
    <property type="entry name" value="RNase_BN"/>
    <property type="match status" value="1"/>
</dbReference>
<comment type="caution">
    <text evidence="7">The sequence shown here is derived from an EMBL/GenBank/DDBJ whole genome shotgun (WGS) entry which is preliminary data.</text>
</comment>
<dbReference type="AlphaFoldDB" id="A0A4Q0XNT9"/>
<feature type="transmembrane region" description="Helical" evidence="6">
    <location>
        <begin position="192"/>
        <end position="216"/>
    </location>
</feature>
<dbReference type="Proteomes" id="UP000290657">
    <property type="component" value="Unassembled WGS sequence"/>
</dbReference>
<name>A0A4Q0XNT9_9BACT</name>
<dbReference type="GO" id="GO:0005886">
    <property type="term" value="C:plasma membrane"/>
    <property type="evidence" value="ECO:0007669"/>
    <property type="project" value="UniProtKB-SubCell"/>
</dbReference>
<feature type="transmembrane region" description="Helical" evidence="6">
    <location>
        <begin position="95"/>
        <end position="113"/>
    </location>
</feature>
<dbReference type="PANTHER" id="PTHR30213">
    <property type="entry name" value="INNER MEMBRANE PROTEIN YHJD"/>
    <property type="match status" value="1"/>
</dbReference>
<keyword evidence="5 6" id="KW-0472">Membrane</keyword>
<feature type="transmembrane region" description="Helical" evidence="6">
    <location>
        <begin position="29"/>
        <end position="53"/>
    </location>
</feature>
<feature type="transmembrane region" description="Helical" evidence="6">
    <location>
        <begin position="228"/>
        <end position="248"/>
    </location>
</feature>
<evidence type="ECO:0000256" key="4">
    <source>
        <dbReference type="ARBA" id="ARBA00022989"/>
    </source>
</evidence>
<evidence type="ECO:0000256" key="1">
    <source>
        <dbReference type="ARBA" id="ARBA00004651"/>
    </source>
</evidence>
<accession>A0A4Q0XNT9</accession>
<proteinExistence type="predicted"/>
<evidence type="ECO:0000256" key="2">
    <source>
        <dbReference type="ARBA" id="ARBA00022475"/>
    </source>
</evidence>
<evidence type="ECO:0000256" key="5">
    <source>
        <dbReference type="ARBA" id="ARBA00023136"/>
    </source>
</evidence>
<keyword evidence="4 6" id="KW-1133">Transmembrane helix</keyword>
<dbReference type="EMBL" id="PDKN01000008">
    <property type="protein sequence ID" value="RXJ55222.1"/>
    <property type="molecule type" value="Genomic_DNA"/>
</dbReference>
<gene>
    <name evidence="7" type="ORF">CRV04_10285</name>
</gene>
<dbReference type="NCBIfam" id="TIGR00765">
    <property type="entry name" value="yihY_not_rbn"/>
    <property type="match status" value="1"/>
</dbReference>
<keyword evidence="3 6" id="KW-0812">Transmembrane</keyword>
<evidence type="ECO:0000256" key="3">
    <source>
        <dbReference type="ARBA" id="ARBA00022692"/>
    </source>
</evidence>
<dbReference type="InterPro" id="IPR017039">
    <property type="entry name" value="Virul_fac_BrkB"/>
</dbReference>
<reference evidence="7 8" key="1">
    <citation type="submission" date="2017-10" db="EMBL/GenBank/DDBJ databases">
        <title>Genomics of the genus Arcobacter.</title>
        <authorList>
            <person name="Perez-Cataluna A."/>
            <person name="Figueras M.J."/>
        </authorList>
    </citation>
    <scope>NUCLEOTIDE SEQUENCE [LARGE SCALE GENOMIC DNA]</scope>
    <source>
        <strain evidence="7 8">CECT 8987</strain>
    </source>
</reference>
<protein>
    <submittedName>
        <fullName evidence="7">Trehalose-6-phosphate synthase</fullName>
    </submittedName>
</protein>
<organism evidence="7 8">
    <name type="scientific">Candidatus Marinarcus aquaticus</name>
    <dbReference type="NCBI Taxonomy" id="2044504"/>
    <lineage>
        <taxon>Bacteria</taxon>
        <taxon>Pseudomonadati</taxon>
        <taxon>Campylobacterota</taxon>
        <taxon>Epsilonproteobacteria</taxon>
        <taxon>Campylobacterales</taxon>
        <taxon>Arcobacteraceae</taxon>
        <taxon>Candidatus Marinarcus</taxon>
    </lineage>
</organism>
<dbReference type="RefSeq" id="WP_128996767.1">
    <property type="nucleotide sequence ID" value="NZ_PDKN01000008.1"/>
</dbReference>
<keyword evidence="8" id="KW-1185">Reference proteome</keyword>
<dbReference type="OrthoDB" id="5372455at2"/>
<evidence type="ECO:0000313" key="8">
    <source>
        <dbReference type="Proteomes" id="UP000290657"/>
    </source>
</evidence>
<feature type="transmembrane region" description="Helical" evidence="6">
    <location>
        <begin position="161"/>
        <end position="180"/>
    </location>
</feature>
<comment type="subcellular location">
    <subcellularLocation>
        <location evidence="1">Cell membrane</location>
        <topology evidence="1">Multi-pass membrane protein</topology>
    </subcellularLocation>
</comment>
<keyword evidence="2" id="KW-1003">Cell membrane</keyword>
<feature type="transmembrane region" description="Helical" evidence="6">
    <location>
        <begin position="134"/>
        <end position="155"/>
    </location>
</feature>
<dbReference type="Pfam" id="PF03631">
    <property type="entry name" value="Virul_fac_BrkB"/>
    <property type="match status" value="1"/>
</dbReference>
<sequence length="271" mass="31953">MKKEKRVEKTPFQKLISALDSFFNDDTTYYAASLSFFTIFSILPIIALAISIVSSLPQFDNYIEIFMQYILELLNPTHSKQFITQIENFISNSNHLGSIGIIYMLFVFTMFFKDFEYIVNKIHKAKRKSIYASFFFYLSFILVFPILFVAYLVMIALFDNAFFNFLLSFCFAWIIFFGLFKLTVNRYIDNKAALISSFLTLVTLSVTKNLFVYYVVYNKTYTTIYGSLATLLFFFFWIYISWIIYLYGVKLCHQLNIKALSHRFKTNTHVD</sequence>